<keyword evidence="4 14" id="KW-0378">Hydrolase</keyword>
<dbReference type="KEGG" id="llu:AKJ09_11445"/>
<evidence type="ECO:0000259" key="17">
    <source>
        <dbReference type="PROSITE" id="PS51217"/>
    </source>
</evidence>
<feature type="domain" description="UvrD-like helicase ATP-binding" evidence="16">
    <location>
        <begin position="1"/>
        <end position="477"/>
    </location>
</feature>
<feature type="binding site" evidence="14">
    <location>
        <begin position="19"/>
        <end position="26"/>
    </location>
    <ligand>
        <name>ATP</name>
        <dbReference type="ChEBI" id="CHEBI:30616"/>
    </ligand>
</feature>
<dbReference type="RefSeq" id="WP_146655345.1">
    <property type="nucleotide sequence ID" value="NZ_CP012333.1"/>
</dbReference>
<keyword evidence="5 14" id="KW-0347">Helicase</keyword>
<dbReference type="InterPro" id="IPR038726">
    <property type="entry name" value="PDDEXK_AddAB-type"/>
</dbReference>
<dbReference type="GO" id="GO:0004527">
    <property type="term" value="F:exonuclease activity"/>
    <property type="evidence" value="ECO:0007669"/>
    <property type="project" value="UniProtKB-KW"/>
</dbReference>
<dbReference type="GO" id="GO:0005524">
    <property type="term" value="F:ATP binding"/>
    <property type="evidence" value="ECO:0007669"/>
    <property type="project" value="UniProtKB-UniRule"/>
</dbReference>
<dbReference type="PANTHER" id="PTHR11070">
    <property type="entry name" value="UVRD / RECB / PCRA DNA HELICASE FAMILY MEMBER"/>
    <property type="match status" value="1"/>
</dbReference>
<dbReference type="PROSITE" id="PS51217">
    <property type="entry name" value="UVRD_HELICASE_CTER"/>
    <property type="match status" value="1"/>
</dbReference>
<dbReference type="InterPro" id="IPR011335">
    <property type="entry name" value="Restrct_endonuc-II-like"/>
</dbReference>
<evidence type="ECO:0000256" key="4">
    <source>
        <dbReference type="ARBA" id="ARBA00022801"/>
    </source>
</evidence>
<dbReference type="EC" id="5.6.2.4" evidence="12"/>
<dbReference type="PANTHER" id="PTHR11070:SF23">
    <property type="entry name" value="RECBCD ENZYME SUBUNIT RECB"/>
    <property type="match status" value="1"/>
</dbReference>
<evidence type="ECO:0000256" key="7">
    <source>
        <dbReference type="ARBA" id="ARBA00022840"/>
    </source>
</evidence>
<evidence type="ECO:0000259" key="16">
    <source>
        <dbReference type="PROSITE" id="PS51198"/>
    </source>
</evidence>
<dbReference type="InterPro" id="IPR027417">
    <property type="entry name" value="P-loop_NTPase"/>
</dbReference>
<dbReference type="Pfam" id="PF12705">
    <property type="entry name" value="PDDEXK_1"/>
    <property type="match status" value="1"/>
</dbReference>
<feature type="domain" description="UvrD-like helicase C-terminal" evidence="17">
    <location>
        <begin position="504"/>
        <end position="789"/>
    </location>
</feature>
<keyword evidence="7 14" id="KW-0067">ATP-binding</keyword>
<dbReference type="InterPro" id="IPR014016">
    <property type="entry name" value="UvrD-like_ATP-bd"/>
</dbReference>
<proteinExistence type="predicted"/>
<dbReference type="AlphaFoldDB" id="A0A0K1QGK7"/>
<keyword evidence="19" id="KW-1185">Reference proteome</keyword>
<dbReference type="Pfam" id="PF00580">
    <property type="entry name" value="UvrD-helicase"/>
    <property type="match status" value="1"/>
</dbReference>
<dbReference type="GO" id="GO:0043138">
    <property type="term" value="F:3'-5' DNA helicase activity"/>
    <property type="evidence" value="ECO:0007669"/>
    <property type="project" value="UniProtKB-EC"/>
</dbReference>
<dbReference type="STRING" id="1391654.AKJ09_11445"/>
<evidence type="ECO:0000256" key="9">
    <source>
        <dbReference type="ARBA" id="ARBA00023204"/>
    </source>
</evidence>
<keyword evidence="8" id="KW-0238">DNA-binding</keyword>
<dbReference type="Proteomes" id="UP000064967">
    <property type="component" value="Chromosome"/>
</dbReference>
<evidence type="ECO:0000256" key="10">
    <source>
        <dbReference type="ARBA" id="ARBA00023235"/>
    </source>
</evidence>
<feature type="compositionally biased region" description="Low complexity" evidence="15">
    <location>
        <begin position="932"/>
        <end position="945"/>
    </location>
</feature>
<evidence type="ECO:0000256" key="2">
    <source>
        <dbReference type="ARBA" id="ARBA00022741"/>
    </source>
</evidence>
<dbReference type="SUPFAM" id="SSF52540">
    <property type="entry name" value="P-loop containing nucleoside triphosphate hydrolases"/>
    <property type="match status" value="1"/>
</dbReference>
<evidence type="ECO:0000256" key="8">
    <source>
        <dbReference type="ARBA" id="ARBA00023125"/>
    </source>
</evidence>
<evidence type="ECO:0000256" key="6">
    <source>
        <dbReference type="ARBA" id="ARBA00022839"/>
    </source>
</evidence>
<evidence type="ECO:0000256" key="1">
    <source>
        <dbReference type="ARBA" id="ARBA00022722"/>
    </source>
</evidence>
<keyword evidence="6" id="KW-0269">Exonuclease</keyword>
<evidence type="ECO:0000256" key="14">
    <source>
        <dbReference type="PROSITE-ProRule" id="PRU00560"/>
    </source>
</evidence>
<keyword evidence="9" id="KW-0234">DNA repair</keyword>
<dbReference type="Pfam" id="PF13361">
    <property type="entry name" value="UvrD_C"/>
    <property type="match status" value="2"/>
</dbReference>
<dbReference type="GO" id="GO:0005829">
    <property type="term" value="C:cytosol"/>
    <property type="evidence" value="ECO:0007669"/>
    <property type="project" value="TreeGrafter"/>
</dbReference>
<evidence type="ECO:0000313" key="18">
    <source>
        <dbReference type="EMBL" id="AKV04782.1"/>
    </source>
</evidence>
<dbReference type="Gene3D" id="3.90.320.10">
    <property type="match status" value="1"/>
</dbReference>
<feature type="region of interest" description="Disordered" evidence="15">
    <location>
        <begin position="918"/>
        <end position="946"/>
    </location>
</feature>
<organism evidence="18 19">
    <name type="scientific">Labilithrix luteola</name>
    <dbReference type="NCBI Taxonomy" id="1391654"/>
    <lineage>
        <taxon>Bacteria</taxon>
        <taxon>Pseudomonadati</taxon>
        <taxon>Myxococcota</taxon>
        <taxon>Polyangia</taxon>
        <taxon>Polyangiales</taxon>
        <taxon>Labilitrichaceae</taxon>
        <taxon>Labilithrix</taxon>
    </lineage>
</organism>
<evidence type="ECO:0000256" key="12">
    <source>
        <dbReference type="ARBA" id="ARBA00034808"/>
    </source>
</evidence>
<accession>A0A0K1QGK7</accession>
<dbReference type="Gene3D" id="1.10.486.10">
    <property type="entry name" value="PCRA, domain 4"/>
    <property type="match status" value="1"/>
</dbReference>
<dbReference type="EMBL" id="CP012333">
    <property type="protein sequence ID" value="AKV04782.1"/>
    <property type="molecule type" value="Genomic_DNA"/>
</dbReference>
<dbReference type="SUPFAM" id="SSF52980">
    <property type="entry name" value="Restriction endonuclease-like"/>
    <property type="match status" value="1"/>
</dbReference>
<dbReference type="GO" id="GO:0003677">
    <property type="term" value="F:DNA binding"/>
    <property type="evidence" value="ECO:0007669"/>
    <property type="project" value="UniProtKB-KW"/>
</dbReference>
<dbReference type="GO" id="GO:0000725">
    <property type="term" value="P:recombinational repair"/>
    <property type="evidence" value="ECO:0007669"/>
    <property type="project" value="TreeGrafter"/>
</dbReference>
<keyword evidence="10" id="KW-0413">Isomerase</keyword>
<comment type="catalytic activity">
    <reaction evidence="11">
        <text>Couples ATP hydrolysis with the unwinding of duplex DNA by translocating in the 3'-5' direction.</text>
        <dbReference type="EC" id="5.6.2.4"/>
    </reaction>
</comment>
<dbReference type="InterPro" id="IPR011604">
    <property type="entry name" value="PDDEXK-like_dom_sf"/>
</dbReference>
<keyword evidence="2 14" id="KW-0547">Nucleotide-binding</keyword>
<sequence>MDIDPRDLYAPTKNLVLAASAGTGKTHALVGVIVHLLVAGPRTAGATRSKPVDPSRIVATTFSRKAAAEIRARVTHELERLGSAPSTSPYIASLRMREGVGRGDDTIAARARKALAALPQARFGTLHSFATSIVRSYAVELGLGPGFELATEADARARSDDAIARALERKLVTDPDGIRSLSEAAGGIDRLIVQVRRILMQLEEDGRAARDLAIPGLDTESTEATMRALVHHARSLSAVPKFEDAARALGSAWDAGDDARIEAAAVALTSIAARGKKTLEVESFAEFRAELPGTTNEERGRRLARAFRARHLFPSRATLLREVLAEAEQEILLAGRARATLGFGEILRAARELLLDRSDVAEEVSSGIDALLVDEFQDTSRVQRDLLQLLWARSGVREPGCVPPLGVIRPAGLLVVGDRKQSIYGFRGADVGVFAELAVGLAGEPAREALGIPVGVTWQPKEPLADFLALRHNRRSIPEVLAFANAFSAKRFLPGDPPPQLFEIEYVPATEDLLVPPEAARPESAEGERLTPKTTWLKIAPKGTTSSRLEEALVIAQRIRAIVDGKEPKVGKTHHDPSWRDLAVLATTNGMLDAMAFALAQADVPYVVAGRSFFRTREVRDLAAMLALVLDPSDRLAALEVLRGPWASVHDETLLGLTMPEGGLSPPSAWAAPHRSSLVHPEDEAALESLATLIRDLARCAGRLGPGAILREAVSARSLDRVLGALPRGDQRAANMRKLLTIADRHADARAFRRWLDDASSQELAESEAATFSEEDDAVRLLTVHASKGLDFPIVFVPEIGAALPRSDKGAARVAVGAGDAPNVLAVRIADEDGMILEPPSFASAYALMRRRERAERQRLAYVAVTRAADAMYLVGGRTREGTGDVGASSLAALEELAVDPSSLAAAALAIEEVDVPSPQPRSFGLEPEPEPMGAPAASEPAAARPKWRSLPIAPTALADFDHCARRFELIHLMGLPEHLRGRTPDAARTTTGVLDARAQGTLAHAVLERVPVGAFAADDAAQAASRALVAEGIPEDHPQHATIVGRVERFLRGDYARGVAEKGGDPRREVSFVLSATDAEDRSVVLRGSMDLVVVWPDGSVDVVDYKSGRNASSESPDKAPTTSGAYAFQLDVYTLAVRSLFPEATRVRAGLAYLGGGVAEPVWRELPDEVTVRARLAGLGDRLMEARWSEYFPRVALERCEAIYCGFIGRCHANVASD</sequence>
<evidence type="ECO:0000256" key="15">
    <source>
        <dbReference type="SAM" id="MobiDB-lite"/>
    </source>
</evidence>
<evidence type="ECO:0000256" key="13">
    <source>
        <dbReference type="ARBA" id="ARBA00048988"/>
    </source>
</evidence>
<dbReference type="Gene3D" id="3.30.160.800">
    <property type="match status" value="1"/>
</dbReference>
<comment type="catalytic activity">
    <reaction evidence="13">
        <text>ATP + H2O = ADP + phosphate + H(+)</text>
        <dbReference type="Rhea" id="RHEA:13065"/>
        <dbReference type="ChEBI" id="CHEBI:15377"/>
        <dbReference type="ChEBI" id="CHEBI:15378"/>
        <dbReference type="ChEBI" id="CHEBI:30616"/>
        <dbReference type="ChEBI" id="CHEBI:43474"/>
        <dbReference type="ChEBI" id="CHEBI:456216"/>
        <dbReference type="EC" id="5.6.2.4"/>
    </reaction>
</comment>
<reference evidence="18 19" key="1">
    <citation type="submission" date="2015-08" db="EMBL/GenBank/DDBJ databases">
        <authorList>
            <person name="Babu N.S."/>
            <person name="Beckwith C.J."/>
            <person name="Beseler K.G."/>
            <person name="Brison A."/>
            <person name="Carone J.V."/>
            <person name="Caskin T.P."/>
            <person name="Diamond M."/>
            <person name="Durham M.E."/>
            <person name="Foxe J.M."/>
            <person name="Go M."/>
            <person name="Henderson B.A."/>
            <person name="Jones I.B."/>
            <person name="McGettigan J.A."/>
            <person name="Micheletti S.J."/>
            <person name="Nasrallah M.E."/>
            <person name="Ortiz D."/>
            <person name="Piller C.R."/>
            <person name="Privatt S.R."/>
            <person name="Schneider S.L."/>
            <person name="Sharp S."/>
            <person name="Smith T.C."/>
            <person name="Stanton J.D."/>
            <person name="Ullery H.E."/>
            <person name="Wilson R.J."/>
            <person name="Serrano M.G."/>
            <person name="Buck G."/>
            <person name="Lee V."/>
            <person name="Wang Y."/>
            <person name="Carvalho R."/>
            <person name="Voegtly L."/>
            <person name="Shi R."/>
            <person name="Duckworth R."/>
            <person name="Johnson A."/>
            <person name="Loviza R."/>
            <person name="Walstead R."/>
            <person name="Shah Z."/>
            <person name="Kiflezghi M."/>
            <person name="Wade K."/>
            <person name="Ball S.L."/>
            <person name="Bradley K.W."/>
            <person name="Asai D.J."/>
            <person name="Bowman C.A."/>
            <person name="Russell D.A."/>
            <person name="Pope W.H."/>
            <person name="Jacobs-Sera D."/>
            <person name="Hendrix R.W."/>
            <person name="Hatfull G.F."/>
        </authorList>
    </citation>
    <scope>NUCLEOTIDE SEQUENCE [LARGE SCALE GENOMIC DNA]</scope>
    <source>
        <strain evidence="18 19">DSM 27648</strain>
    </source>
</reference>
<dbReference type="PROSITE" id="PS51198">
    <property type="entry name" value="UVRD_HELICASE_ATP_BIND"/>
    <property type="match status" value="1"/>
</dbReference>
<evidence type="ECO:0000313" key="19">
    <source>
        <dbReference type="Proteomes" id="UP000064967"/>
    </source>
</evidence>
<protein>
    <recommendedName>
        <fullName evidence="12">DNA 3'-5' helicase</fullName>
        <ecNumber evidence="12">5.6.2.4</ecNumber>
    </recommendedName>
</protein>
<dbReference type="InterPro" id="IPR000212">
    <property type="entry name" value="DNA_helicase_UvrD/REP"/>
</dbReference>
<keyword evidence="3" id="KW-0227">DNA damage</keyword>
<evidence type="ECO:0000256" key="3">
    <source>
        <dbReference type="ARBA" id="ARBA00022763"/>
    </source>
</evidence>
<dbReference type="InterPro" id="IPR014017">
    <property type="entry name" value="DNA_helicase_UvrD-like_C"/>
</dbReference>
<keyword evidence="1" id="KW-0540">Nuclease</keyword>
<dbReference type="OrthoDB" id="9810135at2"/>
<dbReference type="Gene3D" id="3.40.50.300">
    <property type="entry name" value="P-loop containing nucleotide triphosphate hydrolases"/>
    <property type="match status" value="3"/>
</dbReference>
<evidence type="ECO:0000256" key="11">
    <source>
        <dbReference type="ARBA" id="ARBA00034617"/>
    </source>
</evidence>
<gene>
    <name evidence="18" type="ORF">AKJ09_11445</name>
</gene>
<dbReference type="GO" id="GO:0009338">
    <property type="term" value="C:exodeoxyribonuclease V complex"/>
    <property type="evidence" value="ECO:0007669"/>
    <property type="project" value="TreeGrafter"/>
</dbReference>
<evidence type="ECO:0000256" key="5">
    <source>
        <dbReference type="ARBA" id="ARBA00022806"/>
    </source>
</evidence>
<name>A0A0K1QGK7_9BACT</name>